<dbReference type="GO" id="GO:0006508">
    <property type="term" value="P:proteolysis"/>
    <property type="evidence" value="ECO:0007669"/>
    <property type="project" value="InterPro"/>
</dbReference>
<dbReference type="PROSITE" id="PS51257">
    <property type="entry name" value="PROKAR_LIPOPROTEIN"/>
    <property type="match status" value="1"/>
</dbReference>
<feature type="signal peptide" evidence="1">
    <location>
        <begin position="1"/>
        <end position="24"/>
    </location>
</feature>
<name>A0A2G9U2E6_TELCI</name>
<keyword evidence="4" id="KW-1185">Reference proteome</keyword>
<dbReference type="InterPro" id="IPR038765">
    <property type="entry name" value="Papain-like_cys_pep_sf"/>
</dbReference>
<feature type="domain" description="Peptidase C1A papain C-terminal" evidence="2">
    <location>
        <begin position="20"/>
        <end position="57"/>
    </location>
</feature>
<evidence type="ECO:0000259" key="2">
    <source>
        <dbReference type="Pfam" id="PF00112"/>
    </source>
</evidence>
<evidence type="ECO:0000313" key="4">
    <source>
        <dbReference type="Proteomes" id="UP000230423"/>
    </source>
</evidence>
<dbReference type="OrthoDB" id="5850821at2759"/>
<evidence type="ECO:0000256" key="1">
    <source>
        <dbReference type="SAM" id="SignalP"/>
    </source>
</evidence>
<dbReference type="GO" id="GO:0008234">
    <property type="term" value="F:cysteine-type peptidase activity"/>
    <property type="evidence" value="ECO:0007669"/>
    <property type="project" value="InterPro"/>
</dbReference>
<reference evidence="3 4" key="1">
    <citation type="submission" date="2015-09" db="EMBL/GenBank/DDBJ databases">
        <title>Draft genome of the parasitic nematode Teladorsagia circumcincta isolate WARC Sus (inbred).</title>
        <authorList>
            <person name="Mitreva M."/>
        </authorList>
    </citation>
    <scope>NUCLEOTIDE SEQUENCE [LARGE SCALE GENOMIC DNA]</scope>
    <source>
        <strain evidence="3 4">S</strain>
    </source>
</reference>
<dbReference type="SUPFAM" id="SSF54001">
    <property type="entry name" value="Cysteine proteinases"/>
    <property type="match status" value="1"/>
</dbReference>
<dbReference type="AlphaFoldDB" id="A0A2G9U2E6"/>
<dbReference type="Gene3D" id="3.90.70.10">
    <property type="entry name" value="Cysteine proteinases"/>
    <property type="match status" value="1"/>
</dbReference>
<dbReference type="EMBL" id="KZ350428">
    <property type="protein sequence ID" value="PIO63882.1"/>
    <property type="molecule type" value="Genomic_DNA"/>
</dbReference>
<evidence type="ECO:0000313" key="3">
    <source>
        <dbReference type="EMBL" id="PIO63882.1"/>
    </source>
</evidence>
<accession>A0A2G9U2E6</accession>
<dbReference type="Pfam" id="PF00112">
    <property type="entry name" value="Peptidase_C1"/>
    <property type="match status" value="1"/>
</dbReference>
<sequence length="63" mass="6760">MNGSYMRNARLLMSLSPLAGSCWAVSAASTMSDRLCIQTNGRKKMTLSDTDILACCGEFCGYG</sequence>
<dbReference type="Proteomes" id="UP000230423">
    <property type="component" value="Unassembled WGS sequence"/>
</dbReference>
<keyword evidence="1" id="KW-0732">Signal</keyword>
<proteinExistence type="predicted"/>
<protein>
    <recommendedName>
        <fullName evidence="2">Peptidase C1A papain C-terminal domain-containing protein</fullName>
    </recommendedName>
</protein>
<dbReference type="InterPro" id="IPR000668">
    <property type="entry name" value="Peptidase_C1A_C"/>
</dbReference>
<gene>
    <name evidence="3" type="ORF">TELCIR_14505</name>
</gene>
<organism evidence="3 4">
    <name type="scientific">Teladorsagia circumcincta</name>
    <name type="common">Brown stomach worm</name>
    <name type="synonym">Ostertagia circumcincta</name>
    <dbReference type="NCBI Taxonomy" id="45464"/>
    <lineage>
        <taxon>Eukaryota</taxon>
        <taxon>Metazoa</taxon>
        <taxon>Ecdysozoa</taxon>
        <taxon>Nematoda</taxon>
        <taxon>Chromadorea</taxon>
        <taxon>Rhabditida</taxon>
        <taxon>Rhabditina</taxon>
        <taxon>Rhabditomorpha</taxon>
        <taxon>Strongyloidea</taxon>
        <taxon>Trichostrongylidae</taxon>
        <taxon>Teladorsagia</taxon>
    </lineage>
</organism>
<feature type="chain" id="PRO_5018600849" description="Peptidase C1A papain C-terminal domain-containing protein" evidence="1">
    <location>
        <begin position="25"/>
        <end position="63"/>
    </location>
</feature>